<dbReference type="EMBL" id="JBHSQQ010000043">
    <property type="protein sequence ID" value="MFC5941905.1"/>
    <property type="molecule type" value="Genomic_DNA"/>
</dbReference>
<reference evidence="2" key="1">
    <citation type="journal article" date="2019" name="Int. J. Syst. Evol. Microbiol.">
        <title>The Global Catalogue of Microorganisms (GCM) 10K type strain sequencing project: providing services to taxonomists for standard genome sequencing and annotation.</title>
        <authorList>
            <consortium name="The Broad Institute Genomics Platform"/>
            <consortium name="The Broad Institute Genome Sequencing Center for Infectious Disease"/>
            <person name="Wu L."/>
            <person name="Ma J."/>
        </authorList>
    </citation>
    <scope>NUCLEOTIDE SEQUENCE [LARGE SCALE GENOMIC DNA]</scope>
    <source>
        <strain evidence="2">CGMCC 4.7173</strain>
    </source>
</reference>
<comment type="caution">
    <text evidence="1">The sequence shown here is derived from an EMBL/GenBank/DDBJ whole genome shotgun (WGS) entry which is preliminary data.</text>
</comment>
<proteinExistence type="predicted"/>
<keyword evidence="2" id="KW-1185">Reference proteome</keyword>
<protein>
    <submittedName>
        <fullName evidence="1">Uncharacterized protein</fullName>
    </submittedName>
</protein>
<sequence length="60" mass="6739">MRYEFGFENGYDRLLTIDPCTLEARIDGGDFNPAASAITAKIVDAWRSTGDFPERMMFAS</sequence>
<name>A0ABW1HL04_9ACTN</name>
<evidence type="ECO:0000313" key="1">
    <source>
        <dbReference type="EMBL" id="MFC5941905.1"/>
    </source>
</evidence>
<dbReference type="Proteomes" id="UP001596207">
    <property type="component" value="Unassembled WGS sequence"/>
</dbReference>
<dbReference type="RefSeq" id="WP_353898378.1">
    <property type="nucleotide sequence ID" value="NZ_CP158970.1"/>
</dbReference>
<gene>
    <name evidence="1" type="ORF">ACFPZ4_10490</name>
</gene>
<accession>A0ABW1HL04</accession>
<organism evidence="1 2">
    <name type="scientific">Micromonospora harpali</name>
    <dbReference type="NCBI Taxonomy" id="1490225"/>
    <lineage>
        <taxon>Bacteria</taxon>
        <taxon>Bacillati</taxon>
        <taxon>Actinomycetota</taxon>
        <taxon>Actinomycetes</taxon>
        <taxon>Micromonosporales</taxon>
        <taxon>Micromonosporaceae</taxon>
        <taxon>Micromonospora</taxon>
    </lineage>
</organism>
<evidence type="ECO:0000313" key="2">
    <source>
        <dbReference type="Proteomes" id="UP001596207"/>
    </source>
</evidence>